<proteinExistence type="predicted"/>
<feature type="region of interest" description="Disordered" evidence="1">
    <location>
        <begin position="36"/>
        <end position="87"/>
    </location>
</feature>
<comment type="caution">
    <text evidence="2">The sequence shown here is derived from an EMBL/GenBank/DDBJ whole genome shotgun (WGS) entry which is preliminary data.</text>
</comment>
<keyword evidence="3" id="KW-1185">Reference proteome</keyword>
<sequence length="253" mass="27104">MSDRKTRKARITLAGLGILTVGVLVGGGVTAGVVLDDDSSGGGSAAPEATAAVSSKPSTTEQSEMTPDKARKLELQVPTGQKDGLSTGFSDGPVGAISIAVHFWEEYAFLDDRKARQQLEAIVTPDAAGYVDEQVSEVRKLRESAGLPPSGGTPAGITFSTTVNAVRPTSLDKAGKVVQIWINFDRYAAKLDGVSDGEPLRDQTVDLVLKAQDGGWKITNEPEYHEKRSFPRAYDPDSHVSWLDGWRQVRHVD</sequence>
<feature type="compositionally biased region" description="Polar residues" evidence="1">
    <location>
        <begin position="56"/>
        <end position="65"/>
    </location>
</feature>
<name>A0ABV9X4U4_9ACTN</name>
<accession>A0ABV9X4U4</accession>
<evidence type="ECO:0000256" key="1">
    <source>
        <dbReference type="SAM" id="MobiDB-lite"/>
    </source>
</evidence>
<evidence type="ECO:0008006" key="4">
    <source>
        <dbReference type="Google" id="ProtNLM"/>
    </source>
</evidence>
<organism evidence="2 3">
    <name type="scientific">Streptomyces lienomycini</name>
    <dbReference type="NCBI Taxonomy" id="284035"/>
    <lineage>
        <taxon>Bacteria</taxon>
        <taxon>Bacillati</taxon>
        <taxon>Actinomycetota</taxon>
        <taxon>Actinomycetes</taxon>
        <taxon>Kitasatosporales</taxon>
        <taxon>Streptomycetaceae</taxon>
        <taxon>Streptomyces</taxon>
    </lineage>
</organism>
<dbReference type="EMBL" id="JBHSJO010000002">
    <property type="protein sequence ID" value="MFC5020252.1"/>
    <property type="molecule type" value="Genomic_DNA"/>
</dbReference>
<reference evidence="3" key="1">
    <citation type="journal article" date="2019" name="Int. J. Syst. Evol. Microbiol.">
        <title>The Global Catalogue of Microorganisms (GCM) 10K type strain sequencing project: providing services to taxonomists for standard genome sequencing and annotation.</title>
        <authorList>
            <consortium name="The Broad Institute Genomics Platform"/>
            <consortium name="The Broad Institute Genome Sequencing Center for Infectious Disease"/>
            <person name="Wu L."/>
            <person name="Ma J."/>
        </authorList>
    </citation>
    <scope>NUCLEOTIDE SEQUENCE [LARGE SCALE GENOMIC DNA]</scope>
    <source>
        <strain evidence="3">CGMCC 4.1542</strain>
    </source>
</reference>
<gene>
    <name evidence="2" type="ORF">ACFPRC_36110</name>
</gene>
<dbReference type="Proteomes" id="UP001595855">
    <property type="component" value="Unassembled WGS sequence"/>
</dbReference>
<evidence type="ECO:0000313" key="2">
    <source>
        <dbReference type="EMBL" id="MFC5020252.1"/>
    </source>
</evidence>
<feature type="compositionally biased region" description="Low complexity" evidence="1">
    <location>
        <begin position="45"/>
        <end position="55"/>
    </location>
</feature>
<protein>
    <recommendedName>
        <fullName evidence="4">Integral membrane protein</fullName>
    </recommendedName>
</protein>
<dbReference type="RefSeq" id="WP_328662206.1">
    <property type="nucleotide sequence ID" value="NZ_BAAATN010000019.1"/>
</dbReference>
<evidence type="ECO:0000313" key="3">
    <source>
        <dbReference type="Proteomes" id="UP001595855"/>
    </source>
</evidence>